<protein>
    <recommendedName>
        <fullName evidence="4">Membrane magnesium transporter</fullName>
    </recommendedName>
</protein>
<name>A0AAV3Y3C9_9GAST</name>
<organism evidence="2 3">
    <name type="scientific">Plakobranchus ocellatus</name>
    <dbReference type="NCBI Taxonomy" id="259542"/>
    <lineage>
        <taxon>Eukaryota</taxon>
        <taxon>Metazoa</taxon>
        <taxon>Spiralia</taxon>
        <taxon>Lophotrochozoa</taxon>
        <taxon>Mollusca</taxon>
        <taxon>Gastropoda</taxon>
        <taxon>Heterobranchia</taxon>
        <taxon>Euthyneura</taxon>
        <taxon>Panpulmonata</taxon>
        <taxon>Sacoglossa</taxon>
        <taxon>Placobranchoidea</taxon>
        <taxon>Plakobranchidae</taxon>
        <taxon>Plakobranchus</taxon>
    </lineage>
</organism>
<evidence type="ECO:0000256" key="1">
    <source>
        <dbReference type="SAM" id="Phobius"/>
    </source>
</evidence>
<evidence type="ECO:0008006" key="4">
    <source>
        <dbReference type="Google" id="ProtNLM"/>
    </source>
</evidence>
<keyword evidence="3" id="KW-1185">Reference proteome</keyword>
<keyword evidence="1" id="KW-1133">Transmembrane helix</keyword>
<evidence type="ECO:0000313" key="3">
    <source>
        <dbReference type="Proteomes" id="UP000735302"/>
    </source>
</evidence>
<proteinExistence type="predicted"/>
<reference evidence="2 3" key="1">
    <citation type="journal article" date="2021" name="Elife">
        <title>Chloroplast acquisition without the gene transfer in kleptoplastic sea slugs, Plakobranchus ocellatus.</title>
        <authorList>
            <person name="Maeda T."/>
            <person name="Takahashi S."/>
            <person name="Yoshida T."/>
            <person name="Shimamura S."/>
            <person name="Takaki Y."/>
            <person name="Nagai Y."/>
            <person name="Toyoda A."/>
            <person name="Suzuki Y."/>
            <person name="Arimoto A."/>
            <person name="Ishii H."/>
            <person name="Satoh N."/>
            <person name="Nishiyama T."/>
            <person name="Hasebe M."/>
            <person name="Maruyama T."/>
            <person name="Minagawa J."/>
            <person name="Obokata J."/>
            <person name="Shigenobu S."/>
        </authorList>
    </citation>
    <scope>NUCLEOTIDE SEQUENCE [LARGE SCALE GENOMIC DNA]</scope>
</reference>
<sequence length="116" mass="12885">MKTKGRQQTHKPTAPSGRWRHIAETAAIVVMTLYVVAGAGISRPMRDGPELMRQKLATRELTKTKTVLTEAILCLIGFGLVTQSLCHKHLTSLGSNGRILGEFTKYRIKHENFLGN</sequence>
<comment type="caution">
    <text evidence="2">The sequence shown here is derived from an EMBL/GenBank/DDBJ whole genome shotgun (WGS) entry which is preliminary data.</text>
</comment>
<keyword evidence="1" id="KW-0812">Transmembrane</keyword>
<gene>
    <name evidence="2" type="ORF">PoB_000308900</name>
</gene>
<dbReference type="EMBL" id="BLXT01000403">
    <property type="protein sequence ID" value="GFN76583.1"/>
    <property type="molecule type" value="Genomic_DNA"/>
</dbReference>
<feature type="transmembrane region" description="Helical" evidence="1">
    <location>
        <begin position="21"/>
        <end position="42"/>
    </location>
</feature>
<accession>A0AAV3Y3C9</accession>
<dbReference type="Proteomes" id="UP000735302">
    <property type="component" value="Unassembled WGS sequence"/>
</dbReference>
<keyword evidence="1" id="KW-0472">Membrane</keyword>
<dbReference type="AlphaFoldDB" id="A0AAV3Y3C9"/>
<evidence type="ECO:0000313" key="2">
    <source>
        <dbReference type="EMBL" id="GFN76583.1"/>
    </source>
</evidence>